<dbReference type="FunCoup" id="A0A0C2WHQ3">
    <property type="interactions" value="339"/>
</dbReference>
<evidence type="ECO:0000256" key="1">
    <source>
        <dbReference type="ARBA" id="ARBA00022857"/>
    </source>
</evidence>
<dbReference type="GO" id="GO:0017150">
    <property type="term" value="F:tRNA dihydrouridine synthase activity"/>
    <property type="evidence" value="ECO:0007669"/>
    <property type="project" value="TreeGrafter"/>
</dbReference>
<dbReference type="HOGENOM" id="CLU_013299_5_0_1"/>
<protein>
    <recommendedName>
        <fullName evidence="4">DUS-like FMN-binding domain-containing protein</fullName>
    </recommendedName>
</protein>
<sequence length="286" mass="31699">MTTTSYGKLGGYELYCQVLGNPKYIVAPMVDQSELAWRKLSRRYGAQCPILRQRLLAAAKVVENHCDAVDLNIGCPQEIAKLNTLRQHLSIPATAKFRVFPTVEKTVEYAKMLERAEQRGQNTGLADWAKIRAVKEAVSVPGFANGNILFQSDIAACLAATGADGVLSAEGQLYNPALFHGLGIPSSPTPLSNLEEKGETKHDEYMSDAPPPSGVKGHLFKITRPGLAKELDLRERLGRVKANPRKIAESDNDEGKIKWEGWDQYEDIVKEMKARMQRDEEADHSH</sequence>
<dbReference type="PANTHER" id="PTHR11082:SF5">
    <property type="entry name" value="TRNA-DIHYDROURIDINE(16_17) SYNTHASE [NAD(P)(+)]-LIKE"/>
    <property type="match status" value="1"/>
</dbReference>
<dbReference type="Proteomes" id="UP000054549">
    <property type="component" value="Unassembled WGS sequence"/>
</dbReference>
<dbReference type="InParanoid" id="A0A0C2WHQ3"/>
<name>A0A0C2WHQ3_AMAMK</name>
<proteinExistence type="predicted"/>
<dbReference type="PANTHER" id="PTHR11082">
    <property type="entry name" value="TRNA-DIHYDROURIDINE SYNTHASE"/>
    <property type="match status" value="1"/>
</dbReference>
<evidence type="ECO:0000313" key="6">
    <source>
        <dbReference type="Proteomes" id="UP000054549"/>
    </source>
</evidence>
<evidence type="ECO:0000313" key="5">
    <source>
        <dbReference type="EMBL" id="KIL56176.1"/>
    </source>
</evidence>
<evidence type="ECO:0000259" key="4">
    <source>
        <dbReference type="Pfam" id="PF01207"/>
    </source>
</evidence>
<feature type="domain" description="DUS-like FMN-binding" evidence="4">
    <location>
        <begin position="82"/>
        <end position="180"/>
    </location>
</feature>
<dbReference type="CDD" id="cd02801">
    <property type="entry name" value="DUS_like_FMN"/>
    <property type="match status" value="1"/>
</dbReference>
<dbReference type="InterPro" id="IPR013785">
    <property type="entry name" value="Aldolase_TIM"/>
</dbReference>
<keyword evidence="6" id="KW-1185">Reference proteome</keyword>
<dbReference type="STRING" id="946122.A0A0C2WHQ3"/>
<dbReference type="InterPro" id="IPR035587">
    <property type="entry name" value="DUS-like_FMN-bd"/>
</dbReference>
<dbReference type="Gene3D" id="3.20.20.70">
    <property type="entry name" value="Aldolase class I"/>
    <property type="match status" value="1"/>
</dbReference>
<dbReference type="OrthoDB" id="272303at2759"/>
<dbReference type="Pfam" id="PF01207">
    <property type="entry name" value="Dus"/>
    <property type="match status" value="2"/>
</dbReference>
<feature type="domain" description="DUS-like FMN-binding" evidence="4">
    <location>
        <begin position="54"/>
        <end position="80"/>
    </location>
</feature>
<feature type="compositionally biased region" description="Basic and acidic residues" evidence="3">
    <location>
        <begin position="194"/>
        <end position="205"/>
    </location>
</feature>
<dbReference type="SUPFAM" id="SSF51395">
    <property type="entry name" value="FMN-linked oxidoreductases"/>
    <property type="match status" value="1"/>
</dbReference>
<reference evidence="5 6" key="1">
    <citation type="submission" date="2014-04" db="EMBL/GenBank/DDBJ databases">
        <title>Evolutionary Origins and Diversification of the Mycorrhizal Mutualists.</title>
        <authorList>
            <consortium name="DOE Joint Genome Institute"/>
            <consortium name="Mycorrhizal Genomics Consortium"/>
            <person name="Kohler A."/>
            <person name="Kuo A."/>
            <person name="Nagy L.G."/>
            <person name="Floudas D."/>
            <person name="Copeland A."/>
            <person name="Barry K.W."/>
            <person name="Cichocki N."/>
            <person name="Veneault-Fourrey C."/>
            <person name="LaButti K."/>
            <person name="Lindquist E.A."/>
            <person name="Lipzen A."/>
            <person name="Lundell T."/>
            <person name="Morin E."/>
            <person name="Murat C."/>
            <person name="Riley R."/>
            <person name="Ohm R."/>
            <person name="Sun H."/>
            <person name="Tunlid A."/>
            <person name="Henrissat B."/>
            <person name="Grigoriev I.V."/>
            <person name="Hibbett D.S."/>
            <person name="Martin F."/>
        </authorList>
    </citation>
    <scope>NUCLEOTIDE SEQUENCE [LARGE SCALE GENOMIC DNA]</scope>
    <source>
        <strain evidence="5 6">Koide BX008</strain>
    </source>
</reference>
<keyword evidence="1" id="KW-0521">NADP</keyword>
<gene>
    <name evidence="5" type="ORF">M378DRAFT_188598</name>
</gene>
<keyword evidence="2" id="KW-0520">NAD</keyword>
<dbReference type="AlphaFoldDB" id="A0A0C2WHQ3"/>
<feature type="region of interest" description="Disordered" evidence="3">
    <location>
        <begin position="188"/>
        <end position="219"/>
    </location>
</feature>
<dbReference type="EMBL" id="KN818441">
    <property type="protein sequence ID" value="KIL56176.1"/>
    <property type="molecule type" value="Genomic_DNA"/>
</dbReference>
<evidence type="ECO:0000256" key="3">
    <source>
        <dbReference type="SAM" id="MobiDB-lite"/>
    </source>
</evidence>
<evidence type="ECO:0000256" key="2">
    <source>
        <dbReference type="ARBA" id="ARBA00023027"/>
    </source>
</evidence>
<accession>A0A0C2WHQ3</accession>
<organism evidence="5 6">
    <name type="scientific">Amanita muscaria (strain Koide BX008)</name>
    <dbReference type="NCBI Taxonomy" id="946122"/>
    <lineage>
        <taxon>Eukaryota</taxon>
        <taxon>Fungi</taxon>
        <taxon>Dikarya</taxon>
        <taxon>Basidiomycota</taxon>
        <taxon>Agaricomycotina</taxon>
        <taxon>Agaricomycetes</taxon>
        <taxon>Agaricomycetidae</taxon>
        <taxon>Agaricales</taxon>
        <taxon>Pluteineae</taxon>
        <taxon>Amanitaceae</taxon>
        <taxon>Amanita</taxon>
    </lineage>
</organism>